<comment type="caution">
    <text evidence="2">The sequence shown here is derived from an EMBL/GenBank/DDBJ whole genome shotgun (WGS) entry which is preliminary data.</text>
</comment>
<evidence type="ECO:0000259" key="1">
    <source>
        <dbReference type="Pfam" id="PF05448"/>
    </source>
</evidence>
<evidence type="ECO:0000313" key="3">
    <source>
        <dbReference type="Proteomes" id="UP001519287"/>
    </source>
</evidence>
<dbReference type="RefSeq" id="WP_209968406.1">
    <property type="nucleotide sequence ID" value="NZ_JAGGLB010000001.1"/>
</dbReference>
<organism evidence="2 3">
    <name type="scientific">Paenibacillus eucommiae</name>
    <dbReference type="NCBI Taxonomy" id="1355755"/>
    <lineage>
        <taxon>Bacteria</taxon>
        <taxon>Bacillati</taxon>
        <taxon>Bacillota</taxon>
        <taxon>Bacilli</taxon>
        <taxon>Bacillales</taxon>
        <taxon>Paenibacillaceae</taxon>
        <taxon>Paenibacillus</taxon>
    </lineage>
</organism>
<dbReference type="InterPro" id="IPR029058">
    <property type="entry name" value="AB_hydrolase_fold"/>
</dbReference>
<dbReference type="InterPro" id="IPR008391">
    <property type="entry name" value="AXE1_dom"/>
</dbReference>
<feature type="domain" description="Acetyl xylan esterase" evidence="1">
    <location>
        <begin position="45"/>
        <end position="193"/>
    </location>
</feature>
<protein>
    <submittedName>
        <fullName evidence="2">Poly(3-hydroxybutyrate) depolymerase</fullName>
    </submittedName>
</protein>
<proteinExistence type="predicted"/>
<reference evidence="2 3" key="1">
    <citation type="submission" date="2021-03" db="EMBL/GenBank/DDBJ databases">
        <title>Genomic Encyclopedia of Type Strains, Phase IV (KMG-IV): sequencing the most valuable type-strain genomes for metagenomic binning, comparative biology and taxonomic classification.</title>
        <authorList>
            <person name="Goeker M."/>
        </authorList>
    </citation>
    <scope>NUCLEOTIDE SEQUENCE [LARGE SCALE GENOMIC DNA]</scope>
    <source>
        <strain evidence="2 3">DSM 26048</strain>
    </source>
</reference>
<dbReference type="PANTHER" id="PTHR22946">
    <property type="entry name" value="DIENELACTONE HYDROLASE DOMAIN-CONTAINING PROTEIN-RELATED"/>
    <property type="match status" value="1"/>
</dbReference>
<evidence type="ECO:0000313" key="2">
    <source>
        <dbReference type="EMBL" id="MBP1988475.1"/>
    </source>
</evidence>
<accession>A0ABS4ILT0</accession>
<dbReference type="Gene3D" id="3.40.50.1820">
    <property type="entry name" value="alpha/beta hydrolase"/>
    <property type="match status" value="1"/>
</dbReference>
<dbReference type="Proteomes" id="UP001519287">
    <property type="component" value="Unassembled WGS sequence"/>
</dbReference>
<dbReference type="EMBL" id="JAGGLB010000001">
    <property type="protein sequence ID" value="MBP1988475.1"/>
    <property type="molecule type" value="Genomic_DNA"/>
</dbReference>
<sequence>MKQNGNKRPSQGPLYTGPWDLEALQQSPAIEWGAEVDYPGYTLKQLYYTGECYRGQPTRVFAYYAVPKGIAGKAPAIVLLHGGGGRAFADWAGQWAERGYVAIAMDLYGNGPDGERMADGGPAQGVFEIFKVPLTDMWEYHAVSNVILAVTVIAAQPEVDETTIGMMGISWGGYVADIATSFDQRLAYVMSVYSAGSFATGSCWMAELEKLGASGLQAWEEQFEIMSYMGQSTIPTFRATGTKDNCFYLHNWQQTYEAAKGERTLRLANGWQHGYTVPWEAQEFFTYADSRARGGTPLAAITALRIADNEAGASYSSSSQIKRVNFVYSSDTASWPDRLWHEQEAKHDANRRAFSSHLPPGVTAYFFTLEDDRGNVVSSDLVIL</sequence>
<name>A0ABS4ILT0_9BACL</name>
<keyword evidence="3" id="KW-1185">Reference proteome</keyword>
<gene>
    <name evidence="2" type="ORF">J2Z66_000070</name>
</gene>
<dbReference type="PANTHER" id="PTHR22946:SF0">
    <property type="entry name" value="DIENELACTONE HYDROLASE DOMAIN-CONTAINING PROTEIN"/>
    <property type="match status" value="1"/>
</dbReference>
<dbReference type="Pfam" id="PF05448">
    <property type="entry name" value="AXE1"/>
    <property type="match status" value="1"/>
</dbReference>
<dbReference type="SUPFAM" id="SSF53474">
    <property type="entry name" value="alpha/beta-Hydrolases"/>
    <property type="match status" value="1"/>
</dbReference>
<dbReference type="InterPro" id="IPR050261">
    <property type="entry name" value="FrsA_esterase"/>
</dbReference>